<feature type="transmembrane region" description="Helical" evidence="8">
    <location>
        <begin position="351"/>
        <end position="369"/>
    </location>
</feature>
<feature type="transmembrane region" description="Helical" evidence="8">
    <location>
        <begin position="292"/>
        <end position="309"/>
    </location>
</feature>
<dbReference type="STRING" id="86166.TAGGR_3177"/>
<sequence>MMRIITLIKKEILHLIRDKALIFILLWAFTGAVYTSGSGFTMEVIDFPTIIYDMSKTRESRELVSRFQKPYFKIISYIESEQELLQWLDSGKASMAVIIPPDFKRKMDKSSAKIQVIIDGTMSMSATVAVAYVSEITYDYAIEILERKMGTLNSFFKSLPVIEERTRVEFNPNTLSSWFMSMLEYFNMITMVSLLVTAAAMVREKEHGTIEQLLVTPVRTWEIFIAKIIPTIFAIALLSLISIYGVLKGVFNVPLRGSILLFYPVMLFYAFTISSLGLAISTVARNLAQSMMLMLVILIPMLFLSGAWTPPESMQPLMRYLSLISPMRYFIDFGYSVLFKGNGIKYVWDDILGIMVLGGMLFSFSVYRFRKIFAK</sequence>
<dbReference type="AlphaFoldDB" id="A0A0U9IB66"/>
<feature type="transmembrane region" description="Helical" evidence="8">
    <location>
        <begin position="223"/>
        <end position="247"/>
    </location>
</feature>
<gene>
    <name evidence="10" type="ORF">TAGGR_3177</name>
</gene>
<feature type="domain" description="ABC transmembrane type-2" evidence="9">
    <location>
        <begin position="142"/>
        <end position="372"/>
    </location>
</feature>
<evidence type="ECO:0000256" key="2">
    <source>
        <dbReference type="ARBA" id="ARBA00007783"/>
    </source>
</evidence>
<dbReference type="InterPro" id="IPR013525">
    <property type="entry name" value="ABC2_TM"/>
</dbReference>
<dbReference type="PANTHER" id="PTHR30294">
    <property type="entry name" value="MEMBRANE COMPONENT OF ABC TRANSPORTER YHHJ-RELATED"/>
    <property type="match status" value="1"/>
</dbReference>
<evidence type="ECO:0000313" key="10">
    <source>
        <dbReference type="EMBL" id="GAQ95702.1"/>
    </source>
</evidence>
<comment type="caution">
    <text evidence="10">The sequence shown here is derived from an EMBL/GenBank/DDBJ whole genome shotgun (WGS) entry which is preliminary data.</text>
</comment>
<dbReference type="PROSITE" id="PS51012">
    <property type="entry name" value="ABC_TM2"/>
    <property type="match status" value="1"/>
</dbReference>
<keyword evidence="11" id="KW-1185">Reference proteome</keyword>
<comment type="subcellular location">
    <subcellularLocation>
        <location evidence="1">Cell membrane</location>
        <topology evidence="1">Multi-pass membrane protein</topology>
    </subcellularLocation>
</comment>
<evidence type="ECO:0000256" key="5">
    <source>
        <dbReference type="ARBA" id="ARBA00022692"/>
    </source>
</evidence>
<protein>
    <submittedName>
        <fullName evidence="10">ABC-2 type transport system permease protein</fullName>
    </submittedName>
</protein>
<keyword evidence="6 8" id="KW-1133">Transmembrane helix</keyword>
<dbReference type="Proteomes" id="UP000054976">
    <property type="component" value="Unassembled WGS sequence"/>
</dbReference>
<evidence type="ECO:0000256" key="4">
    <source>
        <dbReference type="ARBA" id="ARBA00022475"/>
    </source>
</evidence>
<organism evidence="10 11">
    <name type="scientific">Thermodesulfovibrio aggregans</name>
    <dbReference type="NCBI Taxonomy" id="86166"/>
    <lineage>
        <taxon>Bacteria</taxon>
        <taxon>Pseudomonadati</taxon>
        <taxon>Nitrospirota</taxon>
        <taxon>Thermodesulfovibrionia</taxon>
        <taxon>Thermodesulfovibrionales</taxon>
        <taxon>Thermodesulfovibrionaceae</taxon>
        <taxon>Thermodesulfovibrio</taxon>
    </lineage>
</organism>
<name>A0A0U9IB66_9BACT</name>
<keyword evidence="5 8" id="KW-0812">Transmembrane</keyword>
<reference evidence="11" key="1">
    <citation type="submission" date="2016-01" db="EMBL/GenBank/DDBJ databases">
        <title>Draft genome sequence of Thermodesulfovibrio aggregans strain TGE-P1.</title>
        <authorList>
            <person name="Sekiguchi Y."/>
            <person name="Ohashi A."/>
            <person name="Matsuura N."/>
            <person name="Tourlousse M.D."/>
        </authorList>
    </citation>
    <scope>NUCLEOTIDE SEQUENCE [LARGE SCALE GENOMIC DNA]</scope>
    <source>
        <strain evidence="11">TGE-P1</strain>
    </source>
</reference>
<evidence type="ECO:0000256" key="1">
    <source>
        <dbReference type="ARBA" id="ARBA00004651"/>
    </source>
</evidence>
<dbReference type="Pfam" id="PF12698">
    <property type="entry name" value="ABC2_membrane_3"/>
    <property type="match status" value="1"/>
</dbReference>
<dbReference type="RefSeq" id="WP_236698935.1">
    <property type="nucleotide sequence ID" value="NZ_BCNO01000003.1"/>
</dbReference>
<dbReference type="EMBL" id="BCNO01000003">
    <property type="protein sequence ID" value="GAQ95702.1"/>
    <property type="molecule type" value="Genomic_DNA"/>
</dbReference>
<dbReference type="InterPro" id="IPR047817">
    <property type="entry name" value="ABC2_TM_bact-type"/>
</dbReference>
<keyword evidence="3" id="KW-0813">Transport</keyword>
<keyword evidence="7 8" id="KW-0472">Membrane</keyword>
<comment type="similarity">
    <text evidence="2">Belongs to the ABC-2 integral membrane protein family.</text>
</comment>
<dbReference type="Gene3D" id="3.40.1710.10">
    <property type="entry name" value="abc type-2 transporter like domain"/>
    <property type="match status" value="1"/>
</dbReference>
<dbReference type="PANTHER" id="PTHR30294:SF47">
    <property type="entry name" value="INNER MEMBRANE TRANSPORT PERMEASE YHHJ"/>
    <property type="match status" value="1"/>
</dbReference>
<evidence type="ECO:0000256" key="8">
    <source>
        <dbReference type="SAM" id="Phobius"/>
    </source>
</evidence>
<dbReference type="GO" id="GO:0140359">
    <property type="term" value="F:ABC-type transporter activity"/>
    <property type="evidence" value="ECO:0007669"/>
    <property type="project" value="InterPro"/>
</dbReference>
<accession>A0A0U9IB66</accession>
<evidence type="ECO:0000259" key="9">
    <source>
        <dbReference type="PROSITE" id="PS51012"/>
    </source>
</evidence>
<proteinExistence type="inferred from homology"/>
<evidence type="ECO:0000256" key="7">
    <source>
        <dbReference type="ARBA" id="ARBA00023136"/>
    </source>
</evidence>
<dbReference type="InterPro" id="IPR051449">
    <property type="entry name" value="ABC-2_transporter_component"/>
</dbReference>
<evidence type="ECO:0000256" key="6">
    <source>
        <dbReference type="ARBA" id="ARBA00022989"/>
    </source>
</evidence>
<evidence type="ECO:0000256" key="3">
    <source>
        <dbReference type="ARBA" id="ARBA00022448"/>
    </source>
</evidence>
<dbReference type="GO" id="GO:0005886">
    <property type="term" value="C:plasma membrane"/>
    <property type="evidence" value="ECO:0007669"/>
    <property type="project" value="UniProtKB-SubCell"/>
</dbReference>
<evidence type="ECO:0000313" key="11">
    <source>
        <dbReference type="Proteomes" id="UP000054976"/>
    </source>
</evidence>
<feature type="transmembrane region" description="Helical" evidence="8">
    <location>
        <begin position="259"/>
        <end position="280"/>
    </location>
</feature>
<feature type="transmembrane region" description="Helical" evidence="8">
    <location>
        <begin position="185"/>
        <end position="202"/>
    </location>
</feature>
<feature type="transmembrane region" description="Helical" evidence="8">
    <location>
        <begin position="20"/>
        <end position="37"/>
    </location>
</feature>
<keyword evidence="4" id="KW-1003">Cell membrane</keyword>